<dbReference type="PANTHER" id="PTHR47505">
    <property type="entry name" value="DNA UTILIZATION PROTEIN YHGH"/>
    <property type="match status" value="1"/>
</dbReference>
<dbReference type="InterPro" id="IPR051910">
    <property type="entry name" value="ComF/GntX_DNA_util-trans"/>
</dbReference>
<keyword evidence="4" id="KW-1185">Reference proteome</keyword>
<accession>A0A1W2BUB4</accession>
<dbReference type="AlphaFoldDB" id="A0A1W2BUB4"/>
<dbReference type="Proteomes" id="UP000192756">
    <property type="component" value="Unassembled WGS sequence"/>
</dbReference>
<dbReference type="SUPFAM" id="SSF53271">
    <property type="entry name" value="PRTase-like"/>
    <property type="match status" value="1"/>
</dbReference>
<evidence type="ECO:0000256" key="1">
    <source>
        <dbReference type="ARBA" id="ARBA00008007"/>
    </source>
</evidence>
<proteinExistence type="inferred from homology"/>
<dbReference type="OrthoDB" id="9779910at2"/>
<evidence type="ECO:0000259" key="2">
    <source>
        <dbReference type="Pfam" id="PF00156"/>
    </source>
</evidence>
<evidence type="ECO:0000313" key="4">
    <source>
        <dbReference type="Proteomes" id="UP000192756"/>
    </source>
</evidence>
<feature type="domain" description="Phosphoribosyltransferase" evidence="2">
    <location>
        <begin position="178"/>
        <end position="230"/>
    </location>
</feature>
<reference evidence="4" key="1">
    <citation type="submission" date="2017-04" db="EMBL/GenBank/DDBJ databases">
        <authorList>
            <person name="Varghese N."/>
            <person name="Submissions S."/>
        </authorList>
    </citation>
    <scope>NUCLEOTIDE SEQUENCE [LARGE SCALE GENOMIC DNA]</scope>
    <source>
        <strain evidence="4">DSM 12126</strain>
    </source>
</reference>
<name>A0A1W2BUB4_9SPHI</name>
<organism evidence="3 4">
    <name type="scientific">Pedobacter africanus</name>
    <dbReference type="NCBI Taxonomy" id="151894"/>
    <lineage>
        <taxon>Bacteria</taxon>
        <taxon>Pseudomonadati</taxon>
        <taxon>Bacteroidota</taxon>
        <taxon>Sphingobacteriia</taxon>
        <taxon>Sphingobacteriales</taxon>
        <taxon>Sphingobacteriaceae</taxon>
        <taxon>Pedobacter</taxon>
    </lineage>
</organism>
<dbReference type="PANTHER" id="PTHR47505:SF1">
    <property type="entry name" value="DNA UTILIZATION PROTEIN YHGH"/>
    <property type="match status" value="1"/>
</dbReference>
<dbReference type="EMBL" id="FWXT01000001">
    <property type="protein sequence ID" value="SMC76489.1"/>
    <property type="molecule type" value="Genomic_DNA"/>
</dbReference>
<dbReference type="Gene3D" id="3.40.50.2020">
    <property type="match status" value="1"/>
</dbReference>
<comment type="similarity">
    <text evidence="1">Belongs to the ComF/GntX family.</text>
</comment>
<gene>
    <name evidence="3" type="ORF">SAMN04488524_2635</name>
</gene>
<dbReference type="RefSeq" id="WP_084239241.1">
    <property type="nucleotide sequence ID" value="NZ_FWXT01000001.1"/>
</dbReference>
<dbReference type="STRING" id="151894.SAMN04488524_2635"/>
<evidence type="ECO:0000313" key="3">
    <source>
        <dbReference type="EMBL" id="SMC76489.1"/>
    </source>
</evidence>
<dbReference type="Pfam" id="PF00156">
    <property type="entry name" value="Pribosyltran"/>
    <property type="match status" value="1"/>
</dbReference>
<dbReference type="InterPro" id="IPR000836">
    <property type="entry name" value="PRTase_dom"/>
</dbReference>
<protein>
    <submittedName>
        <fullName evidence="3">ComF family protein</fullName>
    </submittedName>
</protein>
<dbReference type="CDD" id="cd06223">
    <property type="entry name" value="PRTases_typeI"/>
    <property type="match status" value="1"/>
</dbReference>
<dbReference type="InterPro" id="IPR029057">
    <property type="entry name" value="PRTase-like"/>
</dbReference>
<sequence length="232" mass="26176">MKLLKNIFRDLLALLFPNLCCGCDTHLYKGEDQICTHCLYRLPYTDYHLFPENKAAKQLWGRVHCNAVMSLLYFKKGYRTQNLIHHLKYRGGKDLGTKLGHMIAEKLMQAPVYSGIDLIVPVPLHPRRERLRGYNQSQCIAEGIGAVLNVPVSRNGLVRTGITKSQTKKGRYDRFKNMQSVFAVQDSALFKNLHILLVDDVMTTGATLEACCITLQTCSPAKISIATVAYTE</sequence>